<dbReference type="InterPro" id="IPR029063">
    <property type="entry name" value="SAM-dependent_MTases_sf"/>
</dbReference>
<feature type="domain" description="Methyltransferase type 11" evidence="1">
    <location>
        <begin position="48"/>
        <end position="140"/>
    </location>
</feature>
<dbReference type="CDD" id="cd02440">
    <property type="entry name" value="AdoMet_MTases"/>
    <property type="match status" value="1"/>
</dbReference>
<keyword evidence="3" id="KW-1185">Reference proteome</keyword>
<accession>A0A178M6W5</accession>
<dbReference type="PANTHER" id="PTHR43861">
    <property type="entry name" value="TRANS-ACONITATE 2-METHYLTRANSFERASE-RELATED"/>
    <property type="match status" value="1"/>
</dbReference>
<dbReference type="Proteomes" id="UP000078543">
    <property type="component" value="Unassembled WGS sequence"/>
</dbReference>
<dbReference type="RefSeq" id="WP_068504653.1">
    <property type="nucleotide sequence ID" value="NZ_LWQU01000200.1"/>
</dbReference>
<dbReference type="OrthoDB" id="9802097at2"/>
<organism evidence="2 3">
    <name type="scientific">Magnetospirillum moscoviense</name>
    <dbReference type="NCBI Taxonomy" id="1437059"/>
    <lineage>
        <taxon>Bacteria</taxon>
        <taxon>Pseudomonadati</taxon>
        <taxon>Pseudomonadota</taxon>
        <taxon>Alphaproteobacteria</taxon>
        <taxon>Rhodospirillales</taxon>
        <taxon>Rhodospirillaceae</taxon>
        <taxon>Magnetospirillum</taxon>
    </lineage>
</organism>
<comment type="caution">
    <text evidence="2">The sequence shown here is derived from an EMBL/GenBank/DDBJ whole genome shotgun (WGS) entry which is preliminary data.</text>
</comment>
<dbReference type="STRING" id="1437059.A6A05_17650"/>
<dbReference type="AlphaFoldDB" id="A0A178M6W5"/>
<dbReference type="EMBL" id="LWQU01000200">
    <property type="protein sequence ID" value="OAN44266.1"/>
    <property type="molecule type" value="Genomic_DNA"/>
</dbReference>
<evidence type="ECO:0000313" key="3">
    <source>
        <dbReference type="Proteomes" id="UP000078543"/>
    </source>
</evidence>
<dbReference type="Gene3D" id="3.40.50.150">
    <property type="entry name" value="Vaccinia Virus protein VP39"/>
    <property type="match status" value="1"/>
</dbReference>
<protein>
    <recommendedName>
        <fullName evidence="1">Methyltransferase type 11 domain-containing protein</fullName>
    </recommendedName>
</protein>
<evidence type="ECO:0000259" key="1">
    <source>
        <dbReference type="Pfam" id="PF08241"/>
    </source>
</evidence>
<dbReference type="InterPro" id="IPR013216">
    <property type="entry name" value="Methyltransf_11"/>
</dbReference>
<reference evidence="2 3" key="1">
    <citation type="submission" date="2016-04" db="EMBL/GenBank/DDBJ databases">
        <title>Draft genome sequence of freshwater magnetotactic bacteria Magnetospirillum marisnigri SP-1 and Magnetospirillum moscoviense BB-1.</title>
        <authorList>
            <person name="Koziaeva V."/>
            <person name="Dziuba M.V."/>
            <person name="Ivanov T.M."/>
            <person name="Kuznetsov B."/>
            <person name="Grouzdev D.S."/>
        </authorList>
    </citation>
    <scope>NUCLEOTIDE SEQUENCE [LARGE SCALE GENOMIC DNA]</scope>
    <source>
        <strain evidence="2 3">BB-1</strain>
    </source>
</reference>
<evidence type="ECO:0000313" key="2">
    <source>
        <dbReference type="EMBL" id="OAN44266.1"/>
    </source>
</evidence>
<name>A0A178M6W5_9PROT</name>
<dbReference type="Pfam" id="PF08241">
    <property type="entry name" value="Methyltransf_11"/>
    <property type="match status" value="1"/>
</dbReference>
<dbReference type="GO" id="GO:0008757">
    <property type="term" value="F:S-adenosylmethionine-dependent methyltransferase activity"/>
    <property type="evidence" value="ECO:0007669"/>
    <property type="project" value="InterPro"/>
</dbReference>
<gene>
    <name evidence="2" type="ORF">A6A05_17650</name>
</gene>
<dbReference type="SUPFAM" id="SSF53335">
    <property type="entry name" value="S-adenosyl-L-methionine-dependent methyltransferases"/>
    <property type="match status" value="1"/>
</dbReference>
<sequence length="246" mass="25726">MSRKRKVADAFALAAATYDQAAEAQMRAARHLADLVAALPLPAAPDVVEVGCGTGLLTRLLKPAIGGNWLLTDLSPAMVEAAAAAIPDAEHRVMDGEHPDLAPASADLIVSNLAAQWFLDLPQAVERLAACLRPGGMLAFSTLAHGSLREWQAAHARLGLEDGVGPFPSFDALQAMLADCRLTSQVFTVNHVDGKAFLAALKAIGATVAAEGHRPLSPGSLRKVIKAMGAPAEVSYHVVHAVLSRE</sequence>
<proteinExistence type="predicted"/>